<dbReference type="AlphaFoldDB" id="A0A8K0UDH1"/>
<dbReference type="InterPro" id="IPR009210">
    <property type="entry name" value="ASCC1"/>
</dbReference>
<comment type="caution">
    <text evidence="3">The sequence shown here is derived from an EMBL/GenBank/DDBJ whole genome shotgun (WGS) entry which is preliminary data.</text>
</comment>
<dbReference type="InterPro" id="IPR019510">
    <property type="entry name" value="AKAP7-like_phosphoesterase"/>
</dbReference>
<reference evidence="3" key="1">
    <citation type="journal article" date="2021" name="New Phytol.">
        <title>Evolutionary innovations through gain and loss of genes in the ectomycorrhizal Boletales.</title>
        <authorList>
            <person name="Wu G."/>
            <person name="Miyauchi S."/>
            <person name="Morin E."/>
            <person name="Kuo A."/>
            <person name="Drula E."/>
            <person name="Varga T."/>
            <person name="Kohler A."/>
            <person name="Feng B."/>
            <person name="Cao Y."/>
            <person name="Lipzen A."/>
            <person name="Daum C."/>
            <person name="Hundley H."/>
            <person name="Pangilinan J."/>
            <person name="Johnson J."/>
            <person name="Barry K."/>
            <person name="LaButti K."/>
            <person name="Ng V."/>
            <person name="Ahrendt S."/>
            <person name="Min B."/>
            <person name="Choi I.G."/>
            <person name="Park H."/>
            <person name="Plett J.M."/>
            <person name="Magnuson J."/>
            <person name="Spatafora J.W."/>
            <person name="Nagy L.G."/>
            <person name="Henrissat B."/>
            <person name="Grigoriev I.V."/>
            <person name="Yang Z.L."/>
            <person name="Xu J."/>
            <person name="Martin F.M."/>
        </authorList>
    </citation>
    <scope>NUCLEOTIDE SEQUENCE</scope>
    <source>
        <strain evidence="3">KKN 215</strain>
    </source>
</reference>
<evidence type="ECO:0000259" key="2">
    <source>
        <dbReference type="Pfam" id="PF10469"/>
    </source>
</evidence>
<feature type="domain" description="A-kinase anchor protein 7-like phosphoesterase" evidence="2">
    <location>
        <begin position="75"/>
        <end position="320"/>
    </location>
</feature>
<keyword evidence="4" id="KW-1185">Reference proteome</keyword>
<dbReference type="OrthoDB" id="277832at2759"/>
<sequence length="322" mass="34713">MDPKTHSSAAPSSSARGGSQDRSWRGRGRGRGRGREGFGGGPPTRDGGHHGLSNTASAAVVPRAPRHPAPRPRLTHFLALPLGHHAGLRQKLTSFTTALLHSNPAIPGLDESIVVSARRMHLTLGVMSLTERDSGHSGETSSSPPRTLHSAAALLQKVKPGIMALLSGHKLQVALKRVDIMKPERGSLDKAHVFWAGPPEDGDDVARLKAVSHFIHDEFVKAGLVVDEKRPLKLHCTVLNTTYRKPRGDRLPFSYSALLATPAFKTIERMPSVLPPDDPRARGKAPISVDLGEWTVDEVQICEMGSYGPQGEYVAAARCRLD</sequence>
<feature type="compositionally biased region" description="Low complexity" evidence="1">
    <location>
        <begin position="7"/>
        <end position="21"/>
    </location>
</feature>
<dbReference type="Pfam" id="PF10469">
    <property type="entry name" value="AKAP7_NLS"/>
    <property type="match status" value="1"/>
</dbReference>
<dbReference type="PANTHER" id="PTHR13360">
    <property type="entry name" value="ACTIVATING SIGNAL COINTEGRATOR 1 COMPLEX SUBUNIT 1"/>
    <property type="match status" value="1"/>
</dbReference>
<keyword evidence="3" id="KW-0436">Ligase</keyword>
<evidence type="ECO:0000256" key="1">
    <source>
        <dbReference type="SAM" id="MobiDB-lite"/>
    </source>
</evidence>
<proteinExistence type="predicted"/>
<evidence type="ECO:0000313" key="4">
    <source>
        <dbReference type="Proteomes" id="UP000813824"/>
    </source>
</evidence>
<dbReference type="GO" id="GO:0006355">
    <property type="term" value="P:regulation of DNA-templated transcription"/>
    <property type="evidence" value="ECO:0007669"/>
    <property type="project" value="TreeGrafter"/>
</dbReference>
<gene>
    <name evidence="3" type="ORF">BXZ70DRAFT_961600</name>
</gene>
<dbReference type="PANTHER" id="PTHR13360:SF1">
    <property type="entry name" value="ACTIVATING SIGNAL COINTEGRATOR 1 COMPLEX SUBUNIT 1"/>
    <property type="match status" value="1"/>
</dbReference>
<organism evidence="3 4">
    <name type="scientific">Cristinia sonorae</name>
    <dbReference type="NCBI Taxonomy" id="1940300"/>
    <lineage>
        <taxon>Eukaryota</taxon>
        <taxon>Fungi</taxon>
        <taxon>Dikarya</taxon>
        <taxon>Basidiomycota</taxon>
        <taxon>Agaricomycotina</taxon>
        <taxon>Agaricomycetes</taxon>
        <taxon>Agaricomycetidae</taxon>
        <taxon>Agaricales</taxon>
        <taxon>Pleurotineae</taxon>
        <taxon>Stephanosporaceae</taxon>
        <taxon>Cristinia</taxon>
    </lineage>
</organism>
<evidence type="ECO:0000313" key="3">
    <source>
        <dbReference type="EMBL" id="KAH8078396.1"/>
    </source>
</evidence>
<dbReference type="Gene3D" id="3.90.1140.10">
    <property type="entry name" value="Cyclic phosphodiesterase"/>
    <property type="match status" value="1"/>
</dbReference>
<feature type="region of interest" description="Disordered" evidence="1">
    <location>
        <begin position="1"/>
        <end position="54"/>
    </location>
</feature>
<dbReference type="GO" id="GO:0005634">
    <property type="term" value="C:nucleus"/>
    <property type="evidence" value="ECO:0007669"/>
    <property type="project" value="TreeGrafter"/>
</dbReference>
<protein>
    <submittedName>
        <fullName evidence="3">AKAP7 2'5' RNA ligase-like domain-containing protein</fullName>
    </submittedName>
</protein>
<name>A0A8K0UDH1_9AGAR</name>
<dbReference type="Proteomes" id="UP000813824">
    <property type="component" value="Unassembled WGS sequence"/>
</dbReference>
<dbReference type="GO" id="GO:0006307">
    <property type="term" value="P:DNA alkylation repair"/>
    <property type="evidence" value="ECO:0007669"/>
    <property type="project" value="InterPro"/>
</dbReference>
<dbReference type="EMBL" id="JAEVFJ010000059">
    <property type="protein sequence ID" value="KAH8078396.1"/>
    <property type="molecule type" value="Genomic_DNA"/>
</dbReference>
<dbReference type="GO" id="GO:0016874">
    <property type="term" value="F:ligase activity"/>
    <property type="evidence" value="ECO:0007669"/>
    <property type="project" value="UniProtKB-KW"/>
</dbReference>
<accession>A0A8K0UDH1</accession>